<evidence type="ECO:0000313" key="1">
    <source>
        <dbReference type="EMBL" id="SVA25898.1"/>
    </source>
</evidence>
<dbReference type="AlphaFoldDB" id="A0A381UE49"/>
<accession>A0A381UE49</accession>
<reference evidence="1" key="1">
    <citation type="submission" date="2018-05" db="EMBL/GenBank/DDBJ databases">
        <authorList>
            <person name="Lanie J.A."/>
            <person name="Ng W.-L."/>
            <person name="Kazmierczak K.M."/>
            <person name="Andrzejewski T.M."/>
            <person name="Davidsen T.M."/>
            <person name="Wayne K.J."/>
            <person name="Tettelin H."/>
            <person name="Glass J.I."/>
            <person name="Rusch D."/>
            <person name="Podicherti R."/>
            <person name="Tsui H.-C.T."/>
            <person name="Winkler M.E."/>
        </authorList>
    </citation>
    <scope>NUCLEOTIDE SEQUENCE</scope>
</reference>
<name>A0A381UE49_9ZZZZ</name>
<proteinExistence type="predicted"/>
<organism evidence="1">
    <name type="scientific">marine metagenome</name>
    <dbReference type="NCBI Taxonomy" id="408172"/>
    <lineage>
        <taxon>unclassified sequences</taxon>
        <taxon>metagenomes</taxon>
        <taxon>ecological metagenomes</taxon>
    </lineage>
</organism>
<dbReference type="EMBL" id="UINC01006168">
    <property type="protein sequence ID" value="SVA25898.1"/>
    <property type="molecule type" value="Genomic_DNA"/>
</dbReference>
<sequence length="137" mass="14913">MNGMKTLWNVLTVLAMLSTTSALAAHHENIQPVAKPGQVIVTYRGNCPSEAVDEAIARIQETIAYERNNSPILYTSSPGVWTDGKIGAVDLHESEAAMQKAFAWQAADKKWSSMYADIASICGLNVEDFEVNSLVAR</sequence>
<evidence type="ECO:0008006" key="2">
    <source>
        <dbReference type="Google" id="ProtNLM"/>
    </source>
</evidence>
<gene>
    <name evidence="1" type="ORF">METZ01_LOCUS78752</name>
</gene>
<protein>
    <recommendedName>
        <fullName evidence="2">ABM domain-containing protein</fullName>
    </recommendedName>
</protein>